<dbReference type="Proteomes" id="UP000789759">
    <property type="component" value="Unassembled WGS sequence"/>
</dbReference>
<reference evidence="2" key="1">
    <citation type="submission" date="2021-06" db="EMBL/GenBank/DDBJ databases">
        <authorList>
            <person name="Kallberg Y."/>
            <person name="Tangrot J."/>
            <person name="Rosling A."/>
        </authorList>
    </citation>
    <scope>NUCLEOTIDE SEQUENCE</scope>
    <source>
        <strain evidence="2">FL966</strain>
    </source>
</reference>
<protein>
    <submittedName>
        <fullName evidence="2">7283_t:CDS:1</fullName>
    </submittedName>
</protein>
<sequence length="132" mass="15827">SVDKKLDYSEKLVHVNSKESLMRMKKLLLRYKPDYKIWFWIKSFDHTGTQIYKNEVKLLDDFKKYVNRKGKKKQNKNNFKSKKQSKKKNIGKNKQGKNNFKNEISEKEIISEIVTLIDSRLQYLIKINSNLP</sequence>
<name>A0A9N9KFE0_9GLOM</name>
<evidence type="ECO:0000256" key="1">
    <source>
        <dbReference type="SAM" id="MobiDB-lite"/>
    </source>
</evidence>
<feature type="region of interest" description="Disordered" evidence="1">
    <location>
        <begin position="69"/>
        <end position="99"/>
    </location>
</feature>
<evidence type="ECO:0000313" key="3">
    <source>
        <dbReference type="Proteomes" id="UP000789759"/>
    </source>
</evidence>
<dbReference type="AlphaFoldDB" id="A0A9N9KFE0"/>
<feature type="non-terminal residue" evidence="2">
    <location>
        <position position="132"/>
    </location>
</feature>
<comment type="caution">
    <text evidence="2">The sequence shown here is derived from an EMBL/GenBank/DDBJ whole genome shotgun (WGS) entry which is preliminary data.</text>
</comment>
<accession>A0A9N9KFE0</accession>
<dbReference type="EMBL" id="CAJVQA010052658">
    <property type="protein sequence ID" value="CAG8823195.1"/>
    <property type="molecule type" value="Genomic_DNA"/>
</dbReference>
<keyword evidence="3" id="KW-1185">Reference proteome</keyword>
<proteinExistence type="predicted"/>
<feature type="compositionally biased region" description="Basic residues" evidence="1">
    <location>
        <begin position="69"/>
        <end position="95"/>
    </location>
</feature>
<evidence type="ECO:0000313" key="2">
    <source>
        <dbReference type="EMBL" id="CAG8823195.1"/>
    </source>
</evidence>
<feature type="non-terminal residue" evidence="2">
    <location>
        <position position="1"/>
    </location>
</feature>
<gene>
    <name evidence="2" type="ORF">CPELLU_LOCUS19887</name>
</gene>
<organism evidence="2 3">
    <name type="scientific">Cetraspora pellucida</name>
    <dbReference type="NCBI Taxonomy" id="1433469"/>
    <lineage>
        <taxon>Eukaryota</taxon>
        <taxon>Fungi</taxon>
        <taxon>Fungi incertae sedis</taxon>
        <taxon>Mucoromycota</taxon>
        <taxon>Glomeromycotina</taxon>
        <taxon>Glomeromycetes</taxon>
        <taxon>Diversisporales</taxon>
        <taxon>Gigasporaceae</taxon>
        <taxon>Cetraspora</taxon>
    </lineage>
</organism>